<dbReference type="EMBL" id="OC918050">
    <property type="protein sequence ID" value="CAD7648581.1"/>
    <property type="molecule type" value="Genomic_DNA"/>
</dbReference>
<proteinExistence type="predicted"/>
<dbReference type="AlphaFoldDB" id="A0A7R9LVD7"/>
<keyword evidence="3" id="KW-1185">Reference proteome</keyword>
<evidence type="ECO:0000256" key="1">
    <source>
        <dbReference type="SAM" id="Phobius"/>
    </source>
</evidence>
<keyword evidence="1" id="KW-1133">Transmembrane helix</keyword>
<reference evidence="2" key="1">
    <citation type="submission" date="2020-11" db="EMBL/GenBank/DDBJ databases">
        <authorList>
            <person name="Tran Van P."/>
        </authorList>
    </citation>
    <scope>NUCLEOTIDE SEQUENCE</scope>
</reference>
<feature type="transmembrane region" description="Helical" evidence="1">
    <location>
        <begin position="9"/>
        <end position="28"/>
    </location>
</feature>
<keyword evidence="1" id="KW-0472">Membrane</keyword>
<dbReference type="EMBL" id="CAJPVJ010003225">
    <property type="protein sequence ID" value="CAG2167322.1"/>
    <property type="molecule type" value="Genomic_DNA"/>
</dbReference>
<organism evidence="2">
    <name type="scientific">Oppiella nova</name>
    <dbReference type="NCBI Taxonomy" id="334625"/>
    <lineage>
        <taxon>Eukaryota</taxon>
        <taxon>Metazoa</taxon>
        <taxon>Ecdysozoa</taxon>
        <taxon>Arthropoda</taxon>
        <taxon>Chelicerata</taxon>
        <taxon>Arachnida</taxon>
        <taxon>Acari</taxon>
        <taxon>Acariformes</taxon>
        <taxon>Sarcoptiformes</taxon>
        <taxon>Oribatida</taxon>
        <taxon>Brachypylina</taxon>
        <taxon>Oppioidea</taxon>
        <taxon>Oppiidae</taxon>
        <taxon>Oppiella</taxon>
    </lineage>
</organism>
<keyword evidence="1" id="KW-0812">Transmembrane</keyword>
<dbReference type="Proteomes" id="UP000728032">
    <property type="component" value="Unassembled WGS sequence"/>
</dbReference>
<dbReference type="OrthoDB" id="10411987at2759"/>
<gene>
    <name evidence="2" type="ORF">ONB1V03_LOCUS6829</name>
</gene>
<name>A0A7R9LVD7_9ACAR</name>
<sequence>MKFLDRARFLLNILWIGSAIPLICMGILELRYNHADVWAPVTAISLCFVGNEKVPDNYTYALGIINSISVGVEFLIALTTYADPGWTRFYQFIRNSLFRPFGLYTDTGGYEPIASI</sequence>
<evidence type="ECO:0000313" key="2">
    <source>
        <dbReference type="EMBL" id="CAD7648581.1"/>
    </source>
</evidence>
<feature type="transmembrane region" description="Helical" evidence="1">
    <location>
        <begin position="58"/>
        <end position="82"/>
    </location>
</feature>
<evidence type="ECO:0000313" key="3">
    <source>
        <dbReference type="Proteomes" id="UP000728032"/>
    </source>
</evidence>
<accession>A0A7R9LVD7</accession>
<protein>
    <submittedName>
        <fullName evidence="2">Uncharacterized protein</fullName>
    </submittedName>
</protein>